<dbReference type="GO" id="GO:0140861">
    <property type="term" value="P:DNA repair-dependent chromatin remodeling"/>
    <property type="evidence" value="ECO:0007669"/>
    <property type="project" value="UniProtKB-ARBA"/>
</dbReference>
<evidence type="ECO:0000256" key="5">
    <source>
        <dbReference type="ARBA" id="ARBA00022454"/>
    </source>
</evidence>
<feature type="compositionally biased region" description="Basic and acidic residues" evidence="26">
    <location>
        <begin position="27"/>
        <end position="40"/>
    </location>
</feature>
<evidence type="ECO:0000256" key="7">
    <source>
        <dbReference type="ARBA" id="ARBA00022491"/>
    </source>
</evidence>
<accession>A0A4W3K5L7</accession>
<dbReference type="InterPro" id="IPR007526">
    <property type="entry name" value="SWIRM"/>
</dbReference>
<keyword evidence="5" id="KW-0158">Chromosome</keyword>
<evidence type="ECO:0000313" key="29">
    <source>
        <dbReference type="Proteomes" id="UP000314986"/>
    </source>
</evidence>
<keyword evidence="19" id="KW-0539">Nucleus</keyword>
<keyword evidence="7" id="KW-0678">Repressor</keyword>
<dbReference type="Gene3D" id="1.10.287.80">
    <property type="entry name" value="ATP synthase, gamma subunit, helix hairpin domain"/>
    <property type="match status" value="1"/>
</dbReference>
<dbReference type="PANTHER" id="PTHR10742:SF386">
    <property type="entry name" value="LYSINE-SPECIFIC HISTONE DEMETHYLASE 1A"/>
    <property type="match status" value="1"/>
</dbReference>
<keyword evidence="10" id="KW-0285">Flavoprotein</keyword>
<dbReference type="SUPFAM" id="SSF51905">
    <property type="entry name" value="FAD/NAD(P)-binding domain"/>
    <property type="match status" value="1"/>
</dbReference>
<dbReference type="GO" id="GO:0000785">
    <property type="term" value="C:chromatin"/>
    <property type="evidence" value="ECO:0007669"/>
    <property type="project" value="UniProtKB-ARBA"/>
</dbReference>
<dbReference type="SUPFAM" id="SSF46689">
    <property type="entry name" value="Homeodomain-like"/>
    <property type="match status" value="1"/>
</dbReference>
<keyword evidence="17 25" id="KW-0175">Coiled coil</keyword>
<reference evidence="29" key="1">
    <citation type="journal article" date="2006" name="Science">
        <title>Ancient noncoding elements conserved in the human genome.</title>
        <authorList>
            <person name="Venkatesh B."/>
            <person name="Kirkness E.F."/>
            <person name="Loh Y.H."/>
            <person name="Halpern A.L."/>
            <person name="Lee A.P."/>
            <person name="Johnson J."/>
            <person name="Dandona N."/>
            <person name="Viswanathan L.D."/>
            <person name="Tay A."/>
            <person name="Venter J.C."/>
            <person name="Strausberg R.L."/>
            <person name="Brenner S."/>
        </authorList>
    </citation>
    <scope>NUCLEOTIDE SEQUENCE [LARGE SCALE GENOMIC DNA]</scope>
</reference>
<evidence type="ECO:0000256" key="25">
    <source>
        <dbReference type="SAM" id="Coils"/>
    </source>
</evidence>
<comment type="subcellular location">
    <subcellularLocation>
        <location evidence="3">Chromosome</location>
    </subcellularLocation>
    <subcellularLocation>
        <location evidence="2">Nucleus</location>
    </subcellularLocation>
</comment>
<dbReference type="InterPro" id="IPR009057">
    <property type="entry name" value="Homeodomain-like_sf"/>
</dbReference>
<evidence type="ECO:0000256" key="4">
    <source>
        <dbReference type="ARBA" id="ARBA00005995"/>
    </source>
</evidence>
<protein>
    <recommendedName>
        <fullName evidence="22">Lysine-specific histone demethylase 1A</fullName>
        <ecNumber evidence="21">1.14.99.66</ecNumber>
    </recommendedName>
    <alternativeName>
        <fullName evidence="23">BRAF35-HDAC complex protein BHC110</fullName>
    </alternativeName>
    <alternativeName>
        <fullName evidence="24">Flavin-containing amine oxidase domain-containing protein 2</fullName>
    </alternativeName>
</protein>
<evidence type="ECO:0000256" key="12">
    <source>
        <dbReference type="ARBA" id="ARBA00022843"/>
    </source>
</evidence>
<evidence type="ECO:0000256" key="14">
    <source>
        <dbReference type="ARBA" id="ARBA00022990"/>
    </source>
</evidence>
<proteinExistence type="inferred from homology"/>
<dbReference type="InterPro" id="IPR036388">
    <property type="entry name" value="WH-like_DNA-bd_sf"/>
</dbReference>
<dbReference type="GO" id="GO:0003714">
    <property type="term" value="F:transcription corepressor activity"/>
    <property type="evidence" value="ECO:0007669"/>
    <property type="project" value="UniProtKB-ARBA"/>
</dbReference>
<dbReference type="GO" id="GO:0140682">
    <property type="term" value="F:FAD-dependent H3K4me/H3K4me3 demethylase activity"/>
    <property type="evidence" value="ECO:0007669"/>
    <property type="project" value="UniProtKB-EC"/>
</dbReference>
<evidence type="ECO:0000256" key="8">
    <source>
        <dbReference type="ARBA" id="ARBA00022499"/>
    </source>
</evidence>
<keyword evidence="11" id="KW-0274">FAD</keyword>
<dbReference type="Proteomes" id="UP000314986">
    <property type="component" value="Unassembled WGS sequence"/>
</dbReference>
<dbReference type="GO" id="GO:0003723">
    <property type="term" value="F:RNA binding"/>
    <property type="evidence" value="ECO:0007669"/>
    <property type="project" value="UniProtKB-ARBA"/>
</dbReference>
<keyword evidence="9" id="KW-0597">Phosphoprotein</keyword>
<feature type="compositionally biased region" description="Acidic residues" evidence="26">
    <location>
        <begin position="49"/>
        <end position="61"/>
    </location>
</feature>
<dbReference type="EC" id="1.14.99.66" evidence="21"/>
<dbReference type="GO" id="GO:0003682">
    <property type="term" value="F:chromatin binding"/>
    <property type="evidence" value="ECO:0007669"/>
    <property type="project" value="UniProtKB-ARBA"/>
</dbReference>
<dbReference type="AlphaFoldDB" id="A0A4W3K5L7"/>
<dbReference type="GO" id="GO:0050660">
    <property type="term" value="F:flavin adenine dinucleotide binding"/>
    <property type="evidence" value="ECO:0007669"/>
    <property type="project" value="TreeGrafter"/>
</dbReference>
<reference evidence="29" key="2">
    <citation type="journal article" date="2007" name="PLoS Biol.">
        <title>Survey sequencing and comparative analysis of the elephant shark (Callorhinchus milii) genome.</title>
        <authorList>
            <person name="Venkatesh B."/>
            <person name="Kirkness E.F."/>
            <person name="Loh Y.H."/>
            <person name="Halpern A.L."/>
            <person name="Lee A.P."/>
            <person name="Johnson J."/>
            <person name="Dandona N."/>
            <person name="Viswanathan L.D."/>
            <person name="Tay A."/>
            <person name="Venter J.C."/>
            <person name="Strausberg R.L."/>
            <person name="Brenner S."/>
        </authorList>
    </citation>
    <scope>NUCLEOTIDE SEQUENCE [LARGE SCALE GENOMIC DNA]</scope>
</reference>
<evidence type="ECO:0000313" key="28">
    <source>
        <dbReference type="Ensembl" id="ENSCMIP00000039430.1"/>
    </source>
</evidence>
<name>A0A4W3K5L7_CALMI</name>
<reference evidence="29" key="3">
    <citation type="journal article" date="2014" name="Nature">
        <title>Elephant shark genome provides unique insights into gnathostome evolution.</title>
        <authorList>
            <consortium name="International Elephant Shark Genome Sequencing Consortium"/>
            <person name="Venkatesh B."/>
            <person name="Lee A.P."/>
            <person name="Ravi V."/>
            <person name="Maurya A.K."/>
            <person name="Lian M.M."/>
            <person name="Swann J.B."/>
            <person name="Ohta Y."/>
            <person name="Flajnik M.F."/>
            <person name="Sutoh Y."/>
            <person name="Kasahara M."/>
            <person name="Hoon S."/>
            <person name="Gangu V."/>
            <person name="Roy S.W."/>
            <person name="Irimia M."/>
            <person name="Korzh V."/>
            <person name="Kondrychyn I."/>
            <person name="Lim Z.W."/>
            <person name="Tay B.H."/>
            <person name="Tohari S."/>
            <person name="Kong K.W."/>
            <person name="Ho S."/>
            <person name="Lorente-Galdos B."/>
            <person name="Quilez J."/>
            <person name="Marques-Bonet T."/>
            <person name="Raney B.J."/>
            <person name="Ingham P.W."/>
            <person name="Tay A."/>
            <person name="Hillier L.W."/>
            <person name="Minx P."/>
            <person name="Boehm T."/>
            <person name="Wilson R.K."/>
            <person name="Brenner S."/>
            <person name="Warren W.C."/>
        </authorList>
    </citation>
    <scope>NUCLEOTIDE SEQUENCE [LARGE SCALE GENOMIC DNA]</scope>
</reference>
<comment type="similarity">
    <text evidence="4">Belongs to the flavin monoamine oxidase family.</text>
</comment>
<evidence type="ECO:0000256" key="15">
    <source>
        <dbReference type="ARBA" id="ARBA00023002"/>
    </source>
</evidence>
<evidence type="ECO:0000256" key="21">
    <source>
        <dbReference type="ARBA" id="ARBA00066706"/>
    </source>
</evidence>
<evidence type="ECO:0000256" key="23">
    <source>
        <dbReference type="ARBA" id="ARBA00082642"/>
    </source>
</evidence>
<dbReference type="GO" id="GO:0050767">
    <property type="term" value="P:regulation of neurogenesis"/>
    <property type="evidence" value="ECO:0007669"/>
    <property type="project" value="UniProtKB-ARBA"/>
</dbReference>
<keyword evidence="8" id="KW-1017">Isopeptide bond</keyword>
<organism evidence="28 29">
    <name type="scientific">Callorhinchus milii</name>
    <name type="common">Ghost shark</name>
    <dbReference type="NCBI Taxonomy" id="7868"/>
    <lineage>
        <taxon>Eukaryota</taxon>
        <taxon>Metazoa</taxon>
        <taxon>Chordata</taxon>
        <taxon>Craniata</taxon>
        <taxon>Vertebrata</taxon>
        <taxon>Chondrichthyes</taxon>
        <taxon>Holocephali</taxon>
        <taxon>Chimaeriformes</taxon>
        <taxon>Callorhinchidae</taxon>
        <taxon>Callorhinchus</taxon>
    </lineage>
</organism>
<keyword evidence="16" id="KW-0805">Transcription regulation</keyword>
<dbReference type="InterPro" id="IPR002937">
    <property type="entry name" value="Amino_oxidase"/>
</dbReference>
<evidence type="ECO:0000256" key="19">
    <source>
        <dbReference type="ARBA" id="ARBA00023242"/>
    </source>
</evidence>
<dbReference type="InterPro" id="IPR050281">
    <property type="entry name" value="Flavin_monoamine_oxidase"/>
</dbReference>
<dbReference type="GO" id="GO:0003713">
    <property type="term" value="F:transcription coactivator activity"/>
    <property type="evidence" value="ECO:0007669"/>
    <property type="project" value="UniProtKB-ARBA"/>
</dbReference>
<evidence type="ECO:0000256" key="2">
    <source>
        <dbReference type="ARBA" id="ARBA00004123"/>
    </source>
</evidence>
<dbReference type="GO" id="GO:0045597">
    <property type="term" value="P:positive regulation of cell differentiation"/>
    <property type="evidence" value="ECO:0007669"/>
    <property type="project" value="UniProtKB-ARBA"/>
</dbReference>
<dbReference type="FunFam" id="1.10.10.10:FF:000064">
    <property type="entry name" value="Lysine-specific histone demethylase 1A"/>
    <property type="match status" value="1"/>
</dbReference>
<evidence type="ECO:0000256" key="26">
    <source>
        <dbReference type="SAM" id="MobiDB-lite"/>
    </source>
</evidence>
<evidence type="ECO:0000256" key="11">
    <source>
        <dbReference type="ARBA" id="ARBA00022827"/>
    </source>
</evidence>
<dbReference type="GO" id="GO:0032454">
    <property type="term" value="F:histone H3K9 demethylase activity"/>
    <property type="evidence" value="ECO:0007669"/>
    <property type="project" value="UniProtKB-ARBA"/>
</dbReference>
<evidence type="ECO:0000256" key="20">
    <source>
        <dbReference type="ARBA" id="ARBA00052817"/>
    </source>
</evidence>
<dbReference type="FunFam" id="3.50.50.60:FF:000029">
    <property type="entry name" value="Lysine-specific histone demethylase"/>
    <property type="match status" value="1"/>
</dbReference>
<evidence type="ECO:0000256" key="16">
    <source>
        <dbReference type="ARBA" id="ARBA00023015"/>
    </source>
</evidence>
<dbReference type="GO" id="GO:2000179">
    <property type="term" value="P:positive regulation of neural precursor cell proliferation"/>
    <property type="evidence" value="ECO:0007669"/>
    <property type="project" value="UniProtKB-ARBA"/>
</dbReference>
<dbReference type="Gene3D" id="3.90.660.10">
    <property type="match status" value="1"/>
</dbReference>
<comment type="cofactor">
    <cofactor evidence="1">
        <name>FAD</name>
        <dbReference type="ChEBI" id="CHEBI:57692"/>
    </cofactor>
</comment>
<keyword evidence="14" id="KW-0007">Acetylation</keyword>
<evidence type="ECO:0000256" key="24">
    <source>
        <dbReference type="ARBA" id="ARBA00083219"/>
    </source>
</evidence>
<dbReference type="InterPro" id="IPR036188">
    <property type="entry name" value="FAD/NAD-bd_sf"/>
</dbReference>
<dbReference type="GeneTree" id="ENSGT00940000157193"/>
<dbReference type="GO" id="GO:0019899">
    <property type="term" value="F:enzyme binding"/>
    <property type="evidence" value="ECO:0007669"/>
    <property type="project" value="UniProtKB-ARBA"/>
</dbReference>
<dbReference type="GO" id="GO:0045944">
    <property type="term" value="P:positive regulation of transcription by RNA polymerase II"/>
    <property type="evidence" value="ECO:0007669"/>
    <property type="project" value="UniProtKB-ARBA"/>
</dbReference>
<feature type="domain" description="SWIRM" evidence="27">
    <location>
        <begin position="63"/>
        <end position="162"/>
    </location>
</feature>
<keyword evidence="18" id="KW-0804">Transcription</keyword>
<dbReference type="Gene3D" id="1.10.10.10">
    <property type="entry name" value="Winged helix-like DNA-binding domain superfamily/Winged helix DNA-binding domain"/>
    <property type="match status" value="1"/>
</dbReference>
<dbReference type="GO" id="GO:0000122">
    <property type="term" value="P:negative regulation of transcription by RNA polymerase II"/>
    <property type="evidence" value="ECO:0007669"/>
    <property type="project" value="UniProtKB-ARBA"/>
</dbReference>
<gene>
    <name evidence="28" type="primary">kdm1a</name>
</gene>
<dbReference type="GO" id="GO:0043426">
    <property type="term" value="F:MRF binding"/>
    <property type="evidence" value="ECO:0007669"/>
    <property type="project" value="UniProtKB-ARBA"/>
</dbReference>
<evidence type="ECO:0000256" key="3">
    <source>
        <dbReference type="ARBA" id="ARBA00004286"/>
    </source>
</evidence>
<dbReference type="GO" id="GO:0051240">
    <property type="term" value="P:positive regulation of multicellular organismal process"/>
    <property type="evidence" value="ECO:0007669"/>
    <property type="project" value="UniProtKB-ARBA"/>
</dbReference>
<evidence type="ECO:0000256" key="13">
    <source>
        <dbReference type="ARBA" id="ARBA00022853"/>
    </source>
</evidence>
<dbReference type="Gene3D" id="3.50.50.60">
    <property type="entry name" value="FAD/NAD(P)-binding domain"/>
    <property type="match status" value="2"/>
</dbReference>
<evidence type="ECO:0000256" key="22">
    <source>
        <dbReference type="ARBA" id="ARBA00067125"/>
    </source>
</evidence>
<dbReference type="FunFam" id="1.10.287.80:FF:000002">
    <property type="entry name" value="Lysine-specific histone demethylase 1A"/>
    <property type="match status" value="1"/>
</dbReference>
<evidence type="ECO:0000259" key="27">
    <source>
        <dbReference type="PROSITE" id="PS50934"/>
    </source>
</evidence>
<dbReference type="PANTHER" id="PTHR10742">
    <property type="entry name" value="FLAVIN MONOAMINE OXIDASE"/>
    <property type="match status" value="1"/>
</dbReference>
<keyword evidence="29" id="KW-1185">Reference proteome</keyword>
<dbReference type="FunFam" id="3.90.660.10:FF:000001">
    <property type="entry name" value="Lysine-specific histone demethylase"/>
    <property type="match status" value="1"/>
</dbReference>
<keyword evidence="6" id="KW-0217">Developmental protein</keyword>
<dbReference type="SUPFAM" id="SSF54373">
    <property type="entry name" value="FAD-linked reductases, C-terminal domain"/>
    <property type="match status" value="1"/>
</dbReference>
<evidence type="ECO:0000256" key="1">
    <source>
        <dbReference type="ARBA" id="ARBA00001974"/>
    </source>
</evidence>
<dbReference type="GO" id="GO:0061629">
    <property type="term" value="F:RNA polymerase II-specific DNA-binding transcription factor binding"/>
    <property type="evidence" value="ECO:0007669"/>
    <property type="project" value="UniProtKB-ARBA"/>
</dbReference>
<dbReference type="GO" id="GO:0005634">
    <property type="term" value="C:nucleus"/>
    <property type="evidence" value="ECO:0007669"/>
    <property type="project" value="UniProtKB-SubCell"/>
</dbReference>
<keyword evidence="15" id="KW-0560">Oxidoreductase</keyword>
<dbReference type="Pfam" id="PF04433">
    <property type="entry name" value="SWIRM"/>
    <property type="match status" value="1"/>
</dbReference>
<evidence type="ECO:0000256" key="10">
    <source>
        <dbReference type="ARBA" id="ARBA00022630"/>
    </source>
</evidence>
<keyword evidence="12" id="KW-0832">Ubl conjugation</keyword>
<evidence type="ECO:0000256" key="18">
    <source>
        <dbReference type="ARBA" id="ARBA00023163"/>
    </source>
</evidence>
<evidence type="ECO:0000256" key="6">
    <source>
        <dbReference type="ARBA" id="ARBA00022473"/>
    </source>
</evidence>
<dbReference type="Ensembl" id="ENSCMIT00000040000.1">
    <property type="protein sequence ID" value="ENSCMIP00000039430.1"/>
    <property type="gene ID" value="ENSCMIG00000016497.1"/>
</dbReference>
<comment type="catalytic activity">
    <reaction evidence="20">
        <text>N(6),N(6)-dimethyl-L-lysyl(4)-[histone H3] + 2 A + 2 H2O = L-lysyl(4)-[histone H3] + 2 formaldehyde + 2 AH2</text>
        <dbReference type="Rhea" id="RHEA:60244"/>
        <dbReference type="Rhea" id="RHEA-COMP:15540"/>
        <dbReference type="Rhea" id="RHEA-COMP:15547"/>
        <dbReference type="ChEBI" id="CHEBI:13193"/>
        <dbReference type="ChEBI" id="CHEBI:15377"/>
        <dbReference type="ChEBI" id="CHEBI:16842"/>
        <dbReference type="ChEBI" id="CHEBI:17499"/>
        <dbReference type="ChEBI" id="CHEBI:29969"/>
        <dbReference type="ChEBI" id="CHEBI:61976"/>
        <dbReference type="EC" id="1.14.99.66"/>
    </reaction>
</comment>
<dbReference type="PROSITE" id="PS50934">
    <property type="entry name" value="SWIRM"/>
    <property type="match status" value="1"/>
</dbReference>
<evidence type="ECO:0000256" key="9">
    <source>
        <dbReference type="ARBA" id="ARBA00022553"/>
    </source>
</evidence>
<sequence>QGLRGLVEYREMDESLANLSEDEYYSEEERNAKAEKEKKQVPPPQPPPPEEDIDSDPEEPSGVEGAAFQSRLPHDRMTSQEAACFPDIISGPAQTQKVFLYIRNRTLQLWLDNPKVQLTFETTLQQLESPYNSDAVLVHRVHSYLERHGLINFGIYKRVKPLPSKKTGKVIIIGAGVSGLGAARQLQSFGMDVTVLESRDRVGGRVATFRKGNYVADLGAMVVTGLGGNPMAVVSKQVNMELAKIKQKCPLYEANGQAGERCTNVPKEKDEMVEQEFNRLLEATSYLSHQLDFNYLNNKPVSLGQALEVVIQLQEKHVKDEQIEHWKKIVKTQEDLKELLNKMVSLKEKIKELHQQYKEASEVKPPRDITSEFLVKSKLRDLTALCKEYDELAEAQVKLEEKLQELEANPPSMILNCQTFIYKCDAVLCTLPLGVLKQQPAAVQFVPPLPEWKTSAIQRMGFGNLNKVVLCFDRVFWDPSVNLFGHVGSTTASRGELFLFWNLYKAPILLALVAGEAAGIMENISDDVIVGRCLAILKGIFGSGAVPQPKETVVTRWRADPWARGSYSYVAAGSSGNDYDLMAQPVTPGPSIPGAPQPVPRLFFAGEHTIRNYPATVHGALLSGLREAGRIADQFLGAMYTLPRQATPGIPTQQPASM</sequence>
<evidence type="ECO:0000256" key="17">
    <source>
        <dbReference type="ARBA" id="ARBA00023054"/>
    </source>
</evidence>
<dbReference type="FunFam" id="3.50.50.60:FF:000027">
    <property type="entry name" value="Lysine-specific histone demethylase"/>
    <property type="match status" value="1"/>
</dbReference>
<reference evidence="28" key="5">
    <citation type="submission" date="2025-09" db="UniProtKB">
        <authorList>
            <consortium name="Ensembl"/>
        </authorList>
    </citation>
    <scope>IDENTIFICATION</scope>
</reference>
<reference evidence="28" key="4">
    <citation type="submission" date="2025-08" db="UniProtKB">
        <authorList>
            <consortium name="Ensembl"/>
        </authorList>
    </citation>
    <scope>IDENTIFICATION</scope>
</reference>
<keyword evidence="13" id="KW-0156">Chromatin regulator</keyword>
<feature type="region of interest" description="Disordered" evidence="26">
    <location>
        <begin position="1"/>
        <end position="65"/>
    </location>
</feature>
<dbReference type="Pfam" id="PF01593">
    <property type="entry name" value="Amino_oxidase"/>
    <property type="match status" value="1"/>
</dbReference>
<feature type="coiled-coil region" evidence="25">
    <location>
        <begin position="329"/>
        <end position="409"/>
    </location>
</feature>